<organism evidence="9 10">
    <name type="scientific">Salipaludibacillus neizhouensis</name>
    <dbReference type="NCBI Taxonomy" id="885475"/>
    <lineage>
        <taxon>Bacteria</taxon>
        <taxon>Bacillati</taxon>
        <taxon>Bacillota</taxon>
        <taxon>Bacilli</taxon>
        <taxon>Bacillales</taxon>
        <taxon>Bacillaceae</taxon>
    </lineage>
</organism>
<dbReference type="NCBIfam" id="TIGR02315">
    <property type="entry name" value="ABC_phnC"/>
    <property type="match status" value="1"/>
</dbReference>
<dbReference type="InterPro" id="IPR017871">
    <property type="entry name" value="ABC_transporter-like_CS"/>
</dbReference>
<dbReference type="InterPro" id="IPR003593">
    <property type="entry name" value="AAA+_ATPase"/>
</dbReference>
<keyword evidence="3" id="KW-0547">Nucleotide-binding</keyword>
<name>A0A3A9KRA3_9BACI</name>
<dbReference type="InterPro" id="IPR012693">
    <property type="entry name" value="ABC_transpr_PhnC"/>
</dbReference>
<accession>A0A3A9KRA3</accession>
<reference evidence="9 10" key="1">
    <citation type="submission" date="2017-10" db="EMBL/GenBank/DDBJ databases">
        <title>Bacillus sp. nov., a halophilic bacterium isolated from a Keqin Lake.</title>
        <authorList>
            <person name="Wang H."/>
        </authorList>
    </citation>
    <scope>NUCLEOTIDE SEQUENCE [LARGE SCALE GENOMIC DNA]</scope>
    <source>
        <strain evidence="9 10">KCTC 13187</strain>
    </source>
</reference>
<dbReference type="SUPFAM" id="SSF52540">
    <property type="entry name" value="P-loop containing nucleoside triphosphate hydrolases"/>
    <property type="match status" value="1"/>
</dbReference>
<keyword evidence="10" id="KW-1185">Reference proteome</keyword>
<dbReference type="GO" id="GO:0016020">
    <property type="term" value="C:membrane"/>
    <property type="evidence" value="ECO:0007669"/>
    <property type="project" value="InterPro"/>
</dbReference>
<dbReference type="Proteomes" id="UP000281498">
    <property type="component" value="Unassembled WGS sequence"/>
</dbReference>
<evidence type="ECO:0000256" key="6">
    <source>
        <dbReference type="ARBA" id="ARBA00022967"/>
    </source>
</evidence>
<evidence type="ECO:0000256" key="4">
    <source>
        <dbReference type="ARBA" id="ARBA00022840"/>
    </source>
</evidence>
<evidence type="ECO:0000256" key="5">
    <source>
        <dbReference type="ARBA" id="ARBA00022885"/>
    </source>
</evidence>
<evidence type="ECO:0000259" key="8">
    <source>
        <dbReference type="PROSITE" id="PS50893"/>
    </source>
</evidence>
<sequence>MVLTLQDVSMIYKSKGNKGKKEQALDSINLSILQGEFVGVLGRSGAGKSTFIRCINQLVRPSHGKVIWLDKEMTTMNKDQLCITRREIGMIFQQFNLVPRLSAHKNCVMGGFGYRPRWKNMLGLITAEERERAMRALERVGIDHMAHKRVDQLSGGQQQRVAIARMIMQKPKLILGDEPVSSLDPTTSKEVMQLIRDVHDTENMTTLINLHNVELALEYCDRIIGLAEGRLVFDGSPQDVDDHALKTIYG</sequence>
<dbReference type="GO" id="GO:0016887">
    <property type="term" value="F:ATP hydrolysis activity"/>
    <property type="evidence" value="ECO:0007669"/>
    <property type="project" value="InterPro"/>
</dbReference>
<evidence type="ECO:0000256" key="7">
    <source>
        <dbReference type="ARBA" id="ARBA00023136"/>
    </source>
</evidence>
<dbReference type="PANTHER" id="PTHR43166">
    <property type="entry name" value="AMINO ACID IMPORT ATP-BINDING PROTEIN"/>
    <property type="match status" value="1"/>
</dbReference>
<keyword evidence="2" id="KW-1003">Cell membrane</keyword>
<dbReference type="EMBL" id="PDOE01000004">
    <property type="protein sequence ID" value="RKL67196.1"/>
    <property type="molecule type" value="Genomic_DNA"/>
</dbReference>
<dbReference type="SMART" id="SM00382">
    <property type="entry name" value="AAA"/>
    <property type="match status" value="1"/>
</dbReference>
<keyword evidence="4 9" id="KW-0067">ATP-binding</keyword>
<dbReference type="Gene3D" id="3.40.50.300">
    <property type="entry name" value="P-loop containing nucleotide triphosphate hydrolases"/>
    <property type="match status" value="1"/>
</dbReference>
<dbReference type="InterPro" id="IPR050086">
    <property type="entry name" value="MetN_ABC_transporter-like"/>
</dbReference>
<comment type="caution">
    <text evidence="9">The sequence shown here is derived from an EMBL/GenBank/DDBJ whole genome shotgun (WGS) entry which is preliminary data.</text>
</comment>
<dbReference type="InterPro" id="IPR027417">
    <property type="entry name" value="P-loop_NTPase"/>
</dbReference>
<gene>
    <name evidence="9" type="primary">phnC</name>
    <name evidence="9" type="ORF">CR203_11850</name>
</gene>
<dbReference type="OrthoDB" id="9802264at2"/>
<dbReference type="AlphaFoldDB" id="A0A3A9KRA3"/>
<dbReference type="PROSITE" id="PS00211">
    <property type="entry name" value="ABC_TRANSPORTER_1"/>
    <property type="match status" value="1"/>
</dbReference>
<evidence type="ECO:0000313" key="10">
    <source>
        <dbReference type="Proteomes" id="UP000281498"/>
    </source>
</evidence>
<dbReference type="GO" id="GO:0015416">
    <property type="term" value="F:ABC-type phosphonate transporter activity"/>
    <property type="evidence" value="ECO:0007669"/>
    <property type="project" value="InterPro"/>
</dbReference>
<proteinExistence type="predicted"/>
<evidence type="ECO:0000256" key="2">
    <source>
        <dbReference type="ARBA" id="ARBA00022475"/>
    </source>
</evidence>
<dbReference type="CDD" id="cd03256">
    <property type="entry name" value="ABC_PhnC_transporter"/>
    <property type="match status" value="1"/>
</dbReference>
<evidence type="ECO:0000256" key="1">
    <source>
        <dbReference type="ARBA" id="ARBA00022448"/>
    </source>
</evidence>
<dbReference type="InterPro" id="IPR003439">
    <property type="entry name" value="ABC_transporter-like_ATP-bd"/>
</dbReference>
<evidence type="ECO:0000256" key="3">
    <source>
        <dbReference type="ARBA" id="ARBA00022741"/>
    </source>
</evidence>
<dbReference type="Pfam" id="PF00005">
    <property type="entry name" value="ABC_tran"/>
    <property type="match status" value="1"/>
</dbReference>
<dbReference type="PANTHER" id="PTHR43166:SF6">
    <property type="entry name" value="PHOSPHONATES IMPORT ATP-BINDING PROTEIN PHNC"/>
    <property type="match status" value="1"/>
</dbReference>
<dbReference type="PROSITE" id="PS50893">
    <property type="entry name" value="ABC_TRANSPORTER_2"/>
    <property type="match status" value="1"/>
</dbReference>
<keyword evidence="5" id="KW-0918">Phosphonate transport</keyword>
<dbReference type="GO" id="GO:0005524">
    <property type="term" value="F:ATP binding"/>
    <property type="evidence" value="ECO:0007669"/>
    <property type="project" value="UniProtKB-KW"/>
</dbReference>
<protein>
    <submittedName>
        <fullName evidence="9">Phosphonate ABC transporter ATP-binding protein</fullName>
    </submittedName>
</protein>
<keyword evidence="1" id="KW-0813">Transport</keyword>
<dbReference type="RefSeq" id="WP_110937317.1">
    <property type="nucleotide sequence ID" value="NZ_KZ614146.1"/>
</dbReference>
<keyword evidence="7" id="KW-0472">Membrane</keyword>
<keyword evidence="6" id="KW-1278">Translocase</keyword>
<evidence type="ECO:0000313" key="9">
    <source>
        <dbReference type="EMBL" id="RKL67196.1"/>
    </source>
</evidence>
<feature type="domain" description="ABC transporter" evidence="8">
    <location>
        <begin position="3"/>
        <end position="248"/>
    </location>
</feature>